<dbReference type="OrthoDB" id="9800855at2"/>
<evidence type="ECO:0000256" key="3">
    <source>
        <dbReference type="ARBA" id="ARBA00011245"/>
    </source>
</evidence>
<keyword evidence="13 15" id="KW-0326">Glycosidase</keyword>
<dbReference type="GO" id="GO:0003684">
    <property type="term" value="F:damaged DNA binding"/>
    <property type="evidence" value="ECO:0007669"/>
    <property type="project" value="InterPro"/>
</dbReference>
<dbReference type="InterPro" id="IPR015887">
    <property type="entry name" value="DNA_glyclase_Znf_dom_DNA_BS"/>
</dbReference>
<evidence type="ECO:0000256" key="11">
    <source>
        <dbReference type="ARBA" id="ARBA00023239"/>
    </source>
</evidence>
<dbReference type="EMBL" id="FRAF01000018">
    <property type="protein sequence ID" value="SHK62664.1"/>
    <property type="molecule type" value="Genomic_DNA"/>
</dbReference>
<dbReference type="InterPro" id="IPR020629">
    <property type="entry name" value="FPG_Glyclase"/>
</dbReference>
<evidence type="ECO:0000256" key="7">
    <source>
        <dbReference type="ARBA" id="ARBA00022801"/>
    </source>
</evidence>
<dbReference type="CDD" id="cd08966">
    <property type="entry name" value="EcFpg-like_N"/>
    <property type="match status" value="1"/>
</dbReference>
<evidence type="ECO:0000313" key="19">
    <source>
        <dbReference type="Proteomes" id="UP000184016"/>
    </source>
</evidence>
<feature type="binding site" evidence="15">
    <location>
        <position position="152"/>
    </location>
    <ligand>
        <name>DNA</name>
        <dbReference type="ChEBI" id="CHEBI:16991"/>
    </ligand>
</feature>
<keyword evidence="5 15" id="KW-0227">DNA damage</keyword>
<evidence type="ECO:0000256" key="13">
    <source>
        <dbReference type="ARBA" id="ARBA00023295"/>
    </source>
</evidence>
<evidence type="ECO:0000256" key="5">
    <source>
        <dbReference type="ARBA" id="ARBA00022763"/>
    </source>
</evidence>
<dbReference type="GO" id="GO:0006284">
    <property type="term" value="P:base-excision repair"/>
    <property type="evidence" value="ECO:0007669"/>
    <property type="project" value="InterPro"/>
</dbReference>
<evidence type="ECO:0000256" key="12">
    <source>
        <dbReference type="ARBA" id="ARBA00023268"/>
    </source>
</evidence>
<dbReference type="PROSITE" id="PS01242">
    <property type="entry name" value="ZF_FPG_1"/>
    <property type="match status" value="1"/>
</dbReference>
<comment type="function">
    <text evidence="15">Involved in base excision repair of DNA damaged by oxidation or by mutagenic agents. Acts as DNA glycosylase that recognizes and removes damaged bases. Has a preference for oxidized purines, such as 7,8-dihydro-8-oxoguanine (8-oxoG). Has AP (apurinic/apyrimidinic) lyase activity and introduces nicks in the DNA strand. Cleaves the DNA backbone by beta-delta elimination to generate a single-strand break at the site of the removed base with both 3'- and 5'-phosphates.</text>
</comment>
<evidence type="ECO:0000256" key="4">
    <source>
        <dbReference type="ARBA" id="ARBA00022723"/>
    </source>
</evidence>
<evidence type="ECO:0000256" key="9">
    <source>
        <dbReference type="ARBA" id="ARBA00023125"/>
    </source>
</evidence>
<dbReference type="PROSITE" id="PS51068">
    <property type="entry name" value="FPG_CAT"/>
    <property type="match status" value="1"/>
</dbReference>
<feature type="domain" description="Formamidopyrimidine-DNA glycosylase catalytic" evidence="17">
    <location>
        <begin position="2"/>
        <end position="113"/>
    </location>
</feature>
<keyword evidence="4 15" id="KW-0479">Metal-binding</keyword>
<evidence type="ECO:0000256" key="6">
    <source>
        <dbReference type="ARBA" id="ARBA00022771"/>
    </source>
</evidence>
<dbReference type="Pfam" id="PF06827">
    <property type="entry name" value="zf-FPG_IleRS"/>
    <property type="match status" value="1"/>
</dbReference>
<dbReference type="InterPro" id="IPR010979">
    <property type="entry name" value="Ribosomal_uS13-like_H2TH"/>
</dbReference>
<dbReference type="InterPro" id="IPR015886">
    <property type="entry name" value="H2TH_FPG"/>
</dbReference>
<dbReference type="HAMAP" id="MF_00103">
    <property type="entry name" value="Fapy_DNA_glycosyl"/>
    <property type="match status" value="1"/>
</dbReference>
<sequence length="288" mass="32822">MPELPEVEHVCRNLQKLVVGKTIGCVEVRLPRIICYPSIQEFCAQLQGLTIQGVRRRGKYLIFSIPPFELISHLRMEGQYRLAISEEEQPHTHVVFHFTDGTELRYRDVRQFGTMHLTDRPENYPIGLQTLGPEPFDESLNASYFLQIAGRRKLSVKALLLQQDVIAGIGNIYADEALFLAGIHPAASCWQLKKKDWQRLLVSVREILQMAIEAGGSTIRSYADGYGRHGGFQIQLQVYQREGQPCQHCGREIVKIRLAGRGTHFCPKCQKIPRVQSDSQSVQRRKEA</sequence>
<feature type="active site" description="Proton donor" evidence="15">
    <location>
        <position position="3"/>
    </location>
</feature>
<evidence type="ECO:0000313" key="18">
    <source>
        <dbReference type="EMBL" id="SHK62664.1"/>
    </source>
</evidence>
<dbReference type="PANTHER" id="PTHR22993:SF9">
    <property type="entry name" value="FORMAMIDOPYRIMIDINE-DNA GLYCOSYLASE"/>
    <property type="match status" value="1"/>
</dbReference>
<evidence type="ECO:0000259" key="17">
    <source>
        <dbReference type="PROSITE" id="PS51068"/>
    </source>
</evidence>
<feature type="binding site" evidence="15">
    <location>
        <position position="91"/>
    </location>
    <ligand>
        <name>DNA</name>
        <dbReference type="ChEBI" id="CHEBI:16991"/>
    </ligand>
</feature>
<evidence type="ECO:0000259" key="16">
    <source>
        <dbReference type="PROSITE" id="PS51066"/>
    </source>
</evidence>
<dbReference type="Pfam" id="PF06831">
    <property type="entry name" value="H2TH"/>
    <property type="match status" value="1"/>
</dbReference>
<dbReference type="RefSeq" id="WP_072874581.1">
    <property type="nucleotide sequence ID" value="NZ_FRAF01000018.1"/>
</dbReference>
<dbReference type="Pfam" id="PF01149">
    <property type="entry name" value="Fapy_DNA_glyco"/>
    <property type="match status" value="1"/>
</dbReference>
<feature type="active site" description="Proton donor; for delta-elimination activity" evidence="15">
    <location>
        <position position="261"/>
    </location>
</feature>
<dbReference type="STRING" id="1830138.SAMN05443507_11823"/>
<dbReference type="Gene3D" id="3.20.190.10">
    <property type="entry name" value="MutM-like, N-terminal"/>
    <property type="match status" value="1"/>
</dbReference>
<keyword evidence="12 15" id="KW-0511">Multifunctional enzyme</keyword>
<dbReference type="GO" id="GO:0003690">
    <property type="term" value="F:double-stranded DNA binding"/>
    <property type="evidence" value="ECO:0007669"/>
    <property type="project" value="UniProtKB-ARBA"/>
</dbReference>
<comment type="catalytic activity">
    <reaction evidence="14 15">
        <text>2'-deoxyribonucleotide-(2'-deoxyribose 5'-phosphate)-2'-deoxyribonucleotide-DNA = a 3'-end 2'-deoxyribonucleotide-(2,3-dehydro-2,3-deoxyribose 5'-phosphate)-DNA + a 5'-end 5'-phospho-2'-deoxyribonucleoside-DNA + H(+)</text>
        <dbReference type="Rhea" id="RHEA:66592"/>
        <dbReference type="Rhea" id="RHEA-COMP:13180"/>
        <dbReference type="Rhea" id="RHEA-COMP:16897"/>
        <dbReference type="Rhea" id="RHEA-COMP:17067"/>
        <dbReference type="ChEBI" id="CHEBI:15378"/>
        <dbReference type="ChEBI" id="CHEBI:136412"/>
        <dbReference type="ChEBI" id="CHEBI:157695"/>
        <dbReference type="ChEBI" id="CHEBI:167181"/>
        <dbReference type="EC" id="4.2.99.18"/>
    </reaction>
</comment>
<evidence type="ECO:0000256" key="14">
    <source>
        <dbReference type="ARBA" id="ARBA00044632"/>
    </source>
</evidence>
<dbReference type="PROSITE" id="PS51066">
    <property type="entry name" value="ZF_FPG_2"/>
    <property type="match status" value="1"/>
</dbReference>
<feature type="domain" description="FPG-type" evidence="16">
    <location>
        <begin position="237"/>
        <end position="271"/>
    </location>
</feature>
<dbReference type="SUPFAM" id="SSF57716">
    <property type="entry name" value="Glucocorticoid receptor-like (DNA-binding domain)"/>
    <property type="match status" value="1"/>
</dbReference>
<name>A0A1M6U0L2_9BACL</name>
<keyword evidence="6 15" id="KW-0863">Zinc-finger</keyword>
<dbReference type="FunFam" id="1.10.8.50:FF:000003">
    <property type="entry name" value="Formamidopyrimidine-DNA glycosylase"/>
    <property type="match status" value="1"/>
</dbReference>
<evidence type="ECO:0000256" key="10">
    <source>
        <dbReference type="ARBA" id="ARBA00023204"/>
    </source>
</evidence>
<dbReference type="Proteomes" id="UP000184016">
    <property type="component" value="Unassembled WGS sequence"/>
</dbReference>
<dbReference type="SUPFAM" id="SSF81624">
    <property type="entry name" value="N-terminal domain of MutM-like DNA repair proteins"/>
    <property type="match status" value="1"/>
</dbReference>
<dbReference type="NCBIfam" id="TIGR00577">
    <property type="entry name" value="fpg"/>
    <property type="match status" value="1"/>
</dbReference>
<dbReference type="PANTHER" id="PTHR22993">
    <property type="entry name" value="FORMAMIDOPYRIMIDINE-DNA GLYCOSYLASE"/>
    <property type="match status" value="1"/>
</dbReference>
<keyword evidence="7 15" id="KW-0378">Hydrolase</keyword>
<dbReference type="GO" id="GO:0008270">
    <property type="term" value="F:zinc ion binding"/>
    <property type="evidence" value="ECO:0007669"/>
    <property type="project" value="UniProtKB-UniRule"/>
</dbReference>
<dbReference type="EC" id="4.2.99.18" evidence="15"/>
<comment type="similarity">
    <text evidence="2 15">Belongs to the FPG family.</text>
</comment>
<dbReference type="AlphaFoldDB" id="A0A1M6U0L2"/>
<protein>
    <recommendedName>
        <fullName evidence="15">Formamidopyrimidine-DNA glycosylase</fullName>
        <shortName evidence="15">Fapy-DNA glycosylase</shortName>
        <ecNumber evidence="15">3.2.2.23</ecNumber>
    </recommendedName>
    <alternativeName>
        <fullName evidence="15">DNA-(apurinic or apyrimidinic site) lyase MutM</fullName>
        <shortName evidence="15">AP lyase MutM</shortName>
        <ecNumber evidence="15">4.2.99.18</ecNumber>
    </alternativeName>
</protein>
<keyword evidence="9 15" id="KW-0238">DNA-binding</keyword>
<feature type="active site" description="Proton donor; for beta-elimination activity" evidence="15">
    <location>
        <position position="59"/>
    </location>
</feature>
<dbReference type="InterPro" id="IPR010663">
    <property type="entry name" value="Znf_FPG/IleRS"/>
</dbReference>
<reference evidence="19" key="1">
    <citation type="submission" date="2016-11" db="EMBL/GenBank/DDBJ databases">
        <authorList>
            <person name="Varghese N."/>
            <person name="Submissions S."/>
        </authorList>
    </citation>
    <scope>NUCLEOTIDE SEQUENCE [LARGE SCALE GENOMIC DNA]</scope>
    <source>
        <strain evidence="19">USBA-503</strain>
    </source>
</reference>
<evidence type="ECO:0000256" key="1">
    <source>
        <dbReference type="ARBA" id="ARBA00001668"/>
    </source>
</evidence>
<keyword evidence="11 15" id="KW-0456">Lyase</keyword>
<dbReference type="InterPro" id="IPR035937">
    <property type="entry name" value="FPG_N"/>
</dbReference>
<evidence type="ECO:0000256" key="8">
    <source>
        <dbReference type="ARBA" id="ARBA00022833"/>
    </source>
</evidence>
<feature type="active site" description="Schiff-base intermediate with DNA" evidence="15">
    <location>
        <position position="2"/>
    </location>
</feature>
<dbReference type="InterPro" id="IPR012319">
    <property type="entry name" value="FPG_cat"/>
</dbReference>
<dbReference type="NCBIfam" id="NF002211">
    <property type="entry name" value="PRK01103.1"/>
    <property type="match status" value="1"/>
</dbReference>
<dbReference type="InterPro" id="IPR000214">
    <property type="entry name" value="Znf_DNA_glyclase/AP_lyase"/>
</dbReference>
<organism evidence="18 19">
    <name type="scientific">Alicyclobacillus tolerans</name>
    <dbReference type="NCBI Taxonomy" id="90970"/>
    <lineage>
        <taxon>Bacteria</taxon>
        <taxon>Bacillati</taxon>
        <taxon>Bacillota</taxon>
        <taxon>Bacilli</taxon>
        <taxon>Bacillales</taxon>
        <taxon>Alicyclobacillaceae</taxon>
        <taxon>Alicyclobacillus</taxon>
    </lineage>
</organism>
<dbReference type="EC" id="3.2.2.23" evidence="15"/>
<gene>
    <name evidence="15" type="primary">mutM</name>
    <name evidence="15" type="synonym">fpg</name>
    <name evidence="18" type="ORF">SAMN05443507_11823</name>
</gene>
<keyword evidence="19" id="KW-1185">Reference proteome</keyword>
<keyword evidence="8 15" id="KW-0862">Zinc</keyword>
<evidence type="ECO:0000256" key="15">
    <source>
        <dbReference type="HAMAP-Rule" id="MF_00103"/>
    </source>
</evidence>
<dbReference type="SMART" id="SM00898">
    <property type="entry name" value="Fapy_DNA_glyco"/>
    <property type="match status" value="1"/>
</dbReference>
<comment type="cofactor">
    <cofactor evidence="15">
        <name>Zn(2+)</name>
        <dbReference type="ChEBI" id="CHEBI:29105"/>
    </cofactor>
    <text evidence="15">Binds 1 zinc ion per subunit.</text>
</comment>
<dbReference type="GO" id="GO:0034039">
    <property type="term" value="F:8-oxo-7,8-dihydroguanine DNA N-glycosylase activity"/>
    <property type="evidence" value="ECO:0007669"/>
    <property type="project" value="TreeGrafter"/>
</dbReference>
<dbReference type="Gene3D" id="1.10.8.50">
    <property type="match status" value="1"/>
</dbReference>
<accession>A0A1M6U0L2</accession>
<keyword evidence="10 15" id="KW-0234">DNA repair</keyword>
<evidence type="ECO:0000256" key="2">
    <source>
        <dbReference type="ARBA" id="ARBA00009409"/>
    </source>
</evidence>
<dbReference type="SMART" id="SM01232">
    <property type="entry name" value="H2TH"/>
    <property type="match status" value="1"/>
</dbReference>
<feature type="binding site" evidence="15">
    <location>
        <position position="110"/>
    </location>
    <ligand>
        <name>DNA</name>
        <dbReference type="ChEBI" id="CHEBI:16991"/>
    </ligand>
</feature>
<dbReference type="SUPFAM" id="SSF46946">
    <property type="entry name" value="S13-like H2TH domain"/>
    <property type="match status" value="1"/>
</dbReference>
<comment type="subunit">
    <text evidence="3 15">Monomer.</text>
</comment>
<dbReference type="GO" id="GO:0140078">
    <property type="term" value="F:class I DNA-(apurinic or apyrimidinic site) endonuclease activity"/>
    <property type="evidence" value="ECO:0007669"/>
    <property type="project" value="UniProtKB-EC"/>
</dbReference>
<proteinExistence type="inferred from homology"/>
<comment type="catalytic activity">
    <reaction evidence="1 15">
        <text>Hydrolysis of DNA containing ring-opened 7-methylguanine residues, releasing 2,6-diamino-4-hydroxy-5-(N-methyl)formamidopyrimidine.</text>
        <dbReference type="EC" id="3.2.2.23"/>
    </reaction>
</comment>